<proteinExistence type="predicted"/>
<sequence length="91" mass="10557">MLSSSTGRHVMLELFLTSCKTISNVLLVQSLRFTKHKLFDPCLSREWHLFGDKVRYPLTLIIRLPSSLFVFIYCFTPQFQLKSFVIVITGT</sequence>
<keyword evidence="2" id="KW-1185">Reference proteome</keyword>
<accession>W2TMZ5</accession>
<evidence type="ECO:0000313" key="2">
    <source>
        <dbReference type="Proteomes" id="UP000053676"/>
    </source>
</evidence>
<name>W2TMZ5_NECAM</name>
<evidence type="ECO:0000313" key="1">
    <source>
        <dbReference type="EMBL" id="ETN83475.1"/>
    </source>
</evidence>
<gene>
    <name evidence="1" type="ORF">NECAME_01782</name>
</gene>
<reference evidence="2" key="1">
    <citation type="journal article" date="2014" name="Nat. Genet.">
        <title>Genome of the human hookworm Necator americanus.</title>
        <authorList>
            <person name="Tang Y.T."/>
            <person name="Gao X."/>
            <person name="Rosa B.A."/>
            <person name="Abubucker S."/>
            <person name="Hallsworth-Pepin K."/>
            <person name="Martin J."/>
            <person name="Tyagi R."/>
            <person name="Heizer E."/>
            <person name="Zhang X."/>
            <person name="Bhonagiri-Palsikar V."/>
            <person name="Minx P."/>
            <person name="Warren W.C."/>
            <person name="Wang Q."/>
            <person name="Zhan B."/>
            <person name="Hotez P.J."/>
            <person name="Sternberg P.W."/>
            <person name="Dougall A."/>
            <person name="Gaze S.T."/>
            <person name="Mulvenna J."/>
            <person name="Sotillo J."/>
            <person name="Ranganathan S."/>
            <person name="Rabelo E.M."/>
            <person name="Wilson R.K."/>
            <person name="Felgner P.L."/>
            <person name="Bethony J."/>
            <person name="Hawdon J.M."/>
            <person name="Gasser R.B."/>
            <person name="Loukas A."/>
            <person name="Mitreva M."/>
        </authorList>
    </citation>
    <scope>NUCLEOTIDE SEQUENCE [LARGE SCALE GENOMIC DNA]</scope>
</reference>
<organism evidence="1 2">
    <name type="scientific">Necator americanus</name>
    <name type="common">Human hookworm</name>
    <dbReference type="NCBI Taxonomy" id="51031"/>
    <lineage>
        <taxon>Eukaryota</taxon>
        <taxon>Metazoa</taxon>
        <taxon>Ecdysozoa</taxon>
        <taxon>Nematoda</taxon>
        <taxon>Chromadorea</taxon>
        <taxon>Rhabditida</taxon>
        <taxon>Rhabditina</taxon>
        <taxon>Rhabditomorpha</taxon>
        <taxon>Strongyloidea</taxon>
        <taxon>Ancylostomatidae</taxon>
        <taxon>Bunostominae</taxon>
        <taxon>Necator</taxon>
    </lineage>
</organism>
<dbReference type="KEGG" id="nai:NECAME_01782"/>
<dbReference type="Proteomes" id="UP000053676">
    <property type="component" value="Unassembled WGS sequence"/>
</dbReference>
<dbReference type="AlphaFoldDB" id="W2TMZ5"/>
<dbReference type="EMBL" id="KI658196">
    <property type="protein sequence ID" value="ETN83475.1"/>
    <property type="molecule type" value="Genomic_DNA"/>
</dbReference>
<protein>
    <submittedName>
        <fullName evidence="1">Uncharacterized protein</fullName>
    </submittedName>
</protein>